<sequence length="328" mass="36421">MPRLKRTDLSKPGIVRRKVGKGFSYRHPDGSLVSKEDRQRINALAIPPAWTDVWISPFENGHILATGVDDAGRSQYIYHPTWRERKDTEKFIRAAKLGLVLPAIRRNVTVHLQNTEDPRQQTLAAAVRLMDLGALRVGSEVYMKQNGSYGLTTLRCRHARVEGHDVFLKFPGKSGQLWDKSIRDPALAAFLEPLAERPGKERLLAYLSEGTWVSVDASMINEYLRGISGEAYTSKDFRTWKGTAAAALCLIKSGHKGTPRQAIVRAIKEASELLGNTPSVARSSYVDPRIIEAYLSGELKDVKPTEASIAAYLNGEMPKMQPEVAAKS</sequence>
<dbReference type="SUPFAM" id="SSF55869">
    <property type="entry name" value="DNA topoisomerase I domain"/>
    <property type="match status" value="1"/>
</dbReference>
<comment type="similarity">
    <text evidence="2">Belongs to the type IB topoisomerase family.</text>
</comment>
<dbReference type="InterPro" id="IPR013500">
    <property type="entry name" value="TopoI_cat_euk"/>
</dbReference>
<dbReference type="EC" id="5.6.2.1" evidence="3"/>
<dbReference type="AlphaFoldDB" id="A0AB39YQZ5"/>
<gene>
    <name evidence="9" type="ORF">ABQM86_02295</name>
</gene>
<dbReference type="Gene3D" id="1.10.132.120">
    <property type="match status" value="1"/>
</dbReference>
<evidence type="ECO:0000256" key="6">
    <source>
        <dbReference type="ARBA" id="ARBA00023235"/>
    </source>
</evidence>
<name>A0AB39YQZ5_9MICC</name>
<dbReference type="InterPro" id="IPR014711">
    <property type="entry name" value="TopoI_cat_a-hlx-sub_euk"/>
</dbReference>
<keyword evidence="4" id="KW-0799">Topoisomerase</keyword>
<evidence type="ECO:0000256" key="1">
    <source>
        <dbReference type="ARBA" id="ARBA00000213"/>
    </source>
</evidence>
<comment type="catalytic activity">
    <reaction evidence="1">
        <text>ATP-independent breakage of single-stranded DNA, followed by passage and rejoining.</text>
        <dbReference type="EC" id="5.6.2.1"/>
    </reaction>
</comment>
<dbReference type="RefSeq" id="WP_369745839.1">
    <property type="nucleotide sequence ID" value="NZ_CP165735.1"/>
</dbReference>
<feature type="domain" description="DNA topoisomerase IB N-terminal" evidence="8">
    <location>
        <begin position="22"/>
        <end position="69"/>
    </location>
</feature>
<evidence type="ECO:0000259" key="8">
    <source>
        <dbReference type="Pfam" id="PF21338"/>
    </source>
</evidence>
<dbReference type="GO" id="GO:0003917">
    <property type="term" value="F:DNA topoisomerase type I (single strand cut, ATP-independent) activity"/>
    <property type="evidence" value="ECO:0007669"/>
    <property type="project" value="UniProtKB-EC"/>
</dbReference>
<evidence type="ECO:0000259" key="7">
    <source>
        <dbReference type="Pfam" id="PF01028"/>
    </source>
</evidence>
<dbReference type="Pfam" id="PF21338">
    <property type="entry name" value="Top1B_N_bact"/>
    <property type="match status" value="1"/>
</dbReference>
<dbReference type="SUPFAM" id="SSF56349">
    <property type="entry name" value="DNA breaking-rejoining enzymes"/>
    <property type="match status" value="1"/>
</dbReference>
<accession>A0AB39YQZ5</accession>
<dbReference type="PROSITE" id="PS52038">
    <property type="entry name" value="TOPO_IB_2"/>
    <property type="match status" value="1"/>
</dbReference>
<dbReference type="InterPro" id="IPR035447">
    <property type="entry name" value="DNA_topo_I_N_sf"/>
</dbReference>
<dbReference type="EMBL" id="CP165735">
    <property type="protein sequence ID" value="XDV72041.1"/>
    <property type="molecule type" value="Genomic_DNA"/>
</dbReference>
<proteinExistence type="inferred from homology"/>
<reference evidence="9" key="1">
    <citation type="submission" date="2024-07" db="EMBL/GenBank/DDBJ databases">
        <authorList>
            <person name="Li J."/>
            <person name="Wei H."/>
            <person name="Ma J."/>
        </authorList>
    </citation>
    <scope>NUCLEOTIDE SEQUENCE</scope>
    <source>
        <strain evidence="9">AMU7</strain>
    </source>
</reference>
<dbReference type="GO" id="GO:0003677">
    <property type="term" value="F:DNA binding"/>
    <property type="evidence" value="ECO:0007669"/>
    <property type="project" value="UniProtKB-KW"/>
</dbReference>
<evidence type="ECO:0000256" key="3">
    <source>
        <dbReference type="ARBA" id="ARBA00012891"/>
    </source>
</evidence>
<evidence type="ECO:0000256" key="2">
    <source>
        <dbReference type="ARBA" id="ARBA00006645"/>
    </source>
</evidence>
<evidence type="ECO:0000313" key="9">
    <source>
        <dbReference type="EMBL" id="XDV72041.1"/>
    </source>
</evidence>
<dbReference type="GO" id="GO:0006265">
    <property type="term" value="P:DNA topological change"/>
    <property type="evidence" value="ECO:0007669"/>
    <property type="project" value="InterPro"/>
</dbReference>
<dbReference type="Gene3D" id="3.90.15.10">
    <property type="entry name" value="Topoisomerase I, Chain A, domain 3"/>
    <property type="match status" value="1"/>
</dbReference>
<keyword evidence="6" id="KW-0413">Isomerase</keyword>
<dbReference type="Gene3D" id="3.30.66.10">
    <property type="entry name" value="DNA topoisomerase I domain"/>
    <property type="match status" value="1"/>
</dbReference>
<keyword evidence="5" id="KW-0238">DNA-binding</keyword>
<dbReference type="InterPro" id="IPR011010">
    <property type="entry name" value="DNA_brk_join_enz"/>
</dbReference>
<dbReference type="InterPro" id="IPR001631">
    <property type="entry name" value="TopoI"/>
</dbReference>
<organism evidence="9">
    <name type="scientific">Paenarthrobacter sp. AMU7</name>
    <dbReference type="NCBI Taxonomy" id="3162492"/>
    <lineage>
        <taxon>Bacteria</taxon>
        <taxon>Bacillati</taxon>
        <taxon>Actinomycetota</taxon>
        <taxon>Actinomycetes</taxon>
        <taxon>Micrococcales</taxon>
        <taxon>Micrococcaceae</taxon>
        <taxon>Paenarthrobacter</taxon>
    </lineage>
</organism>
<protein>
    <recommendedName>
        <fullName evidence="3">DNA topoisomerase</fullName>
        <ecNumber evidence="3">5.6.2.1</ecNumber>
    </recommendedName>
</protein>
<dbReference type="PRINTS" id="PR00416">
    <property type="entry name" value="EUTPISMRASEI"/>
</dbReference>
<dbReference type="Pfam" id="PF01028">
    <property type="entry name" value="Topoisom_I"/>
    <property type="match status" value="1"/>
</dbReference>
<evidence type="ECO:0000256" key="5">
    <source>
        <dbReference type="ARBA" id="ARBA00023125"/>
    </source>
</evidence>
<feature type="domain" description="DNA topoisomerase I catalytic core eukaryotic-type" evidence="7">
    <location>
        <begin position="81"/>
        <end position="283"/>
    </location>
</feature>
<evidence type="ECO:0000256" key="4">
    <source>
        <dbReference type="ARBA" id="ARBA00023029"/>
    </source>
</evidence>
<dbReference type="InterPro" id="IPR049331">
    <property type="entry name" value="Top1B_N_bact"/>
</dbReference>